<keyword evidence="1" id="KW-0812">Transmembrane</keyword>
<dbReference type="AlphaFoldDB" id="A0A834TYD1"/>
<accession>A0A834TYD1</accession>
<protein>
    <submittedName>
        <fullName evidence="2">UPF0481 protein</fullName>
    </submittedName>
</protein>
<keyword evidence="1" id="KW-1133">Transmembrane helix</keyword>
<evidence type="ECO:0000256" key="1">
    <source>
        <dbReference type="SAM" id="Phobius"/>
    </source>
</evidence>
<dbReference type="EMBL" id="JAAIUW010000005">
    <property type="protein sequence ID" value="KAF7830274.1"/>
    <property type="molecule type" value="Genomic_DNA"/>
</dbReference>
<keyword evidence="1" id="KW-0472">Membrane</keyword>
<evidence type="ECO:0000313" key="2">
    <source>
        <dbReference type="EMBL" id="KAF7830274.1"/>
    </source>
</evidence>
<dbReference type="PANTHER" id="PTHR31170">
    <property type="entry name" value="BNAC04G53230D PROTEIN"/>
    <property type="match status" value="1"/>
</dbReference>
<dbReference type="PANTHER" id="PTHR31170:SF25">
    <property type="entry name" value="BNAA09G04570D PROTEIN"/>
    <property type="match status" value="1"/>
</dbReference>
<evidence type="ECO:0000313" key="3">
    <source>
        <dbReference type="Proteomes" id="UP000634136"/>
    </source>
</evidence>
<dbReference type="Pfam" id="PF03140">
    <property type="entry name" value="DUF247"/>
    <property type="match status" value="3"/>
</dbReference>
<organism evidence="2 3">
    <name type="scientific">Senna tora</name>
    <dbReference type="NCBI Taxonomy" id="362788"/>
    <lineage>
        <taxon>Eukaryota</taxon>
        <taxon>Viridiplantae</taxon>
        <taxon>Streptophyta</taxon>
        <taxon>Embryophyta</taxon>
        <taxon>Tracheophyta</taxon>
        <taxon>Spermatophyta</taxon>
        <taxon>Magnoliopsida</taxon>
        <taxon>eudicotyledons</taxon>
        <taxon>Gunneridae</taxon>
        <taxon>Pentapetalae</taxon>
        <taxon>rosids</taxon>
        <taxon>fabids</taxon>
        <taxon>Fabales</taxon>
        <taxon>Fabaceae</taxon>
        <taxon>Caesalpinioideae</taxon>
        <taxon>Cassia clade</taxon>
        <taxon>Senna</taxon>
    </lineage>
</organism>
<comment type="caution">
    <text evidence="2">The sequence shown here is derived from an EMBL/GenBank/DDBJ whole genome shotgun (WGS) entry which is preliminary data.</text>
</comment>
<proteinExistence type="predicted"/>
<feature type="transmembrane region" description="Helical" evidence="1">
    <location>
        <begin position="761"/>
        <end position="785"/>
    </location>
</feature>
<dbReference type="InterPro" id="IPR004158">
    <property type="entry name" value="DUF247_pln"/>
</dbReference>
<gene>
    <name evidence="2" type="ORF">G2W53_012607</name>
</gene>
<dbReference type="Proteomes" id="UP000634136">
    <property type="component" value="Unassembled WGS sequence"/>
</dbReference>
<name>A0A834TYD1_9FABA</name>
<dbReference type="OrthoDB" id="591587at2759"/>
<sequence>MEMRGRANHERNRDNHVCIDIENSLETVNSLRQKLERLPFLSSECCIYRAPKELREAAEKSFIPKIVSIGPFHHKREDLQDMEKHKLRYLKQFLQRSEVSLEDCIKLIHKSELRLRNCYAESIELNHIEFVEMILVDAAFIIEVLMRISFPELGNRHDRILGRSRMLSYILHHRGFINSSQIQRKLKTLSIPSVTQLYQSGVKFRVVKHGNSSDISFHEGILDIPHLYVCTSTESLLRNVTAYERCHLDDGYMSNFAFLLDRLIDSPRDVDILINDQILETNLSDSQEVATLLYNLTPGGAILGYNSYFADLCDDLDAYCRVPWHKWKATLKKEYFSTPWSVISVIAIFIVDMRGRANDESNRGNHLCIDIENSLEIVDSLRQKLEMLPLLSSECCIFRAPKHLREKAEKSFIPKIVSIGPFHHKREDLQDMEKHKLRYLKEFLQRSEVSLEDCIKLIHKSELRLRNCYAEAIELSQVRFVEMILVDAAFVIEVLMRISFPELTNCHDYILGRSEVISSIAQDMFLLENQLPFFIMEDLLTLAKVSFPPHNDTRVILIKLLHNFLKSVLTRDIEYNVEKLYTSRIEHLLDFLRSSLLPPELPIQGKLKTLSIPNVTQLYHSGVKFRVVKHGNSSYIRFHQGILEIPVLYVCSSTETLIRNLIAYERCHFNDAYMNNLFFLIDRLIDSPSDVEILTDNQILETDLPDSQGVAAFINNLAPGATMPGDNFYFSDLCDDLNSYCRVPWHKWKANLKREYFSTPWATISVIAVTVLLFLTFLQTMFTIYSSSLFTGKAISGRVVTKYCKDPTACRNREGFFIGTPSLAAKTFPVAIGVGTGAHVIMLNFFNKSITYLA</sequence>
<keyword evidence="3" id="KW-1185">Reference proteome</keyword>
<reference evidence="2" key="1">
    <citation type="submission" date="2020-09" db="EMBL/GenBank/DDBJ databases">
        <title>Genome-Enabled Discovery of Anthraquinone Biosynthesis in Senna tora.</title>
        <authorList>
            <person name="Kang S.-H."/>
            <person name="Pandey R.P."/>
            <person name="Lee C.-M."/>
            <person name="Sim J.-S."/>
            <person name="Jeong J.-T."/>
            <person name="Choi B.-S."/>
            <person name="Jung M."/>
            <person name="Ginzburg D."/>
            <person name="Zhao K."/>
            <person name="Won S.Y."/>
            <person name="Oh T.-J."/>
            <person name="Yu Y."/>
            <person name="Kim N.-H."/>
            <person name="Lee O.R."/>
            <person name="Lee T.-H."/>
            <person name="Bashyal P."/>
            <person name="Kim T.-S."/>
            <person name="Lee W.-H."/>
            <person name="Kawkins C."/>
            <person name="Kim C.-K."/>
            <person name="Kim J.S."/>
            <person name="Ahn B.O."/>
            <person name="Rhee S.Y."/>
            <person name="Sohng J.K."/>
        </authorList>
    </citation>
    <scope>NUCLEOTIDE SEQUENCE</scope>
    <source>
        <tissue evidence="2">Leaf</tissue>
    </source>
</reference>